<reference evidence="1" key="2">
    <citation type="journal article" date="2015" name="Data Brief">
        <title>Shoot transcriptome of the giant reed, Arundo donax.</title>
        <authorList>
            <person name="Barrero R.A."/>
            <person name="Guerrero F.D."/>
            <person name="Moolhuijzen P."/>
            <person name="Goolsby J.A."/>
            <person name="Tidwell J."/>
            <person name="Bellgard S.E."/>
            <person name="Bellgard M.I."/>
        </authorList>
    </citation>
    <scope>NUCLEOTIDE SEQUENCE</scope>
    <source>
        <tissue evidence="1">Shoot tissue taken approximately 20 cm above the soil surface</tissue>
    </source>
</reference>
<organism evidence="1">
    <name type="scientific">Arundo donax</name>
    <name type="common">Giant reed</name>
    <name type="synonym">Donax arundinaceus</name>
    <dbReference type="NCBI Taxonomy" id="35708"/>
    <lineage>
        <taxon>Eukaryota</taxon>
        <taxon>Viridiplantae</taxon>
        <taxon>Streptophyta</taxon>
        <taxon>Embryophyta</taxon>
        <taxon>Tracheophyta</taxon>
        <taxon>Spermatophyta</taxon>
        <taxon>Magnoliopsida</taxon>
        <taxon>Liliopsida</taxon>
        <taxon>Poales</taxon>
        <taxon>Poaceae</taxon>
        <taxon>PACMAD clade</taxon>
        <taxon>Arundinoideae</taxon>
        <taxon>Arundineae</taxon>
        <taxon>Arundo</taxon>
    </lineage>
</organism>
<sequence length="26" mass="2836">MKAALICSRTCLILLCLGRLVDQGIM</sequence>
<protein>
    <submittedName>
        <fullName evidence="1">Uncharacterized protein</fullName>
    </submittedName>
</protein>
<name>A0A0A8Y043_ARUDO</name>
<reference evidence="1" key="1">
    <citation type="submission" date="2014-09" db="EMBL/GenBank/DDBJ databases">
        <authorList>
            <person name="Magalhaes I.L.F."/>
            <person name="Oliveira U."/>
            <person name="Santos F.R."/>
            <person name="Vidigal T.H.D.A."/>
            <person name="Brescovit A.D."/>
            <person name="Santos A.J."/>
        </authorList>
    </citation>
    <scope>NUCLEOTIDE SEQUENCE</scope>
    <source>
        <tissue evidence="1">Shoot tissue taken approximately 20 cm above the soil surface</tissue>
    </source>
</reference>
<evidence type="ECO:0000313" key="1">
    <source>
        <dbReference type="EMBL" id="JAD17337.1"/>
    </source>
</evidence>
<dbReference type="EMBL" id="GBRH01280558">
    <property type="protein sequence ID" value="JAD17337.1"/>
    <property type="molecule type" value="Transcribed_RNA"/>
</dbReference>
<accession>A0A0A8Y043</accession>
<dbReference type="AlphaFoldDB" id="A0A0A8Y043"/>
<proteinExistence type="predicted"/>